<gene>
    <name evidence="1" type="ORF">LCGC14_2197200</name>
</gene>
<reference evidence="1" key="1">
    <citation type="journal article" date="2015" name="Nature">
        <title>Complex archaea that bridge the gap between prokaryotes and eukaryotes.</title>
        <authorList>
            <person name="Spang A."/>
            <person name="Saw J.H."/>
            <person name="Jorgensen S.L."/>
            <person name="Zaremba-Niedzwiedzka K."/>
            <person name="Martijn J."/>
            <person name="Lind A.E."/>
            <person name="van Eijk R."/>
            <person name="Schleper C."/>
            <person name="Guy L."/>
            <person name="Ettema T.J."/>
        </authorList>
    </citation>
    <scope>NUCLEOTIDE SEQUENCE</scope>
</reference>
<dbReference type="EMBL" id="LAZR01028877">
    <property type="protein sequence ID" value="KKL61251.1"/>
    <property type="molecule type" value="Genomic_DNA"/>
</dbReference>
<feature type="non-terminal residue" evidence="1">
    <location>
        <position position="1"/>
    </location>
</feature>
<dbReference type="SUPFAM" id="SSF53335">
    <property type="entry name" value="S-adenosyl-L-methionine-dependent methyltransferases"/>
    <property type="match status" value="1"/>
</dbReference>
<evidence type="ECO:0008006" key="2">
    <source>
        <dbReference type="Google" id="ProtNLM"/>
    </source>
</evidence>
<protein>
    <recommendedName>
        <fullName evidence="2">DNA methylase N-4/N-6 domain-containing protein</fullName>
    </recommendedName>
</protein>
<dbReference type="AlphaFoldDB" id="A0A0F9E4Z7"/>
<comment type="caution">
    <text evidence="1">The sequence shown here is derived from an EMBL/GenBank/DDBJ whole genome shotgun (WGS) entry which is preliminary data.</text>
</comment>
<organism evidence="1">
    <name type="scientific">marine sediment metagenome</name>
    <dbReference type="NCBI Taxonomy" id="412755"/>
    <lineage>
        <taxon>unclassified sequences</taxon>
        <taxon>metagenomes</taxon>
        <taxon>ecological metagenomes</taxon>
    </lineage>
</organism>
<proteinExistence type="predicted"/>
<evidence type="ECO:0000313" key="1">
    <source>
        <dbReference type="EMBL" id="KKL61251.1"/>
    </source>
</evidence>
<dbReference type="InterPro" id="IPR029063">
    <property type="entry name" value="SAM-dependent_MTases_sf"/>
</dbReference>
<accession>A0A0F9E4Z7</accession>
<sequence length="248" mass="27966">TQSGASGRGTVDSLPGDTDTEVRPLMFNYFGSKYTLANTYQPPKHDVIVEPFAGSAQYAMHWMRERSDITCVLYDSDPVVIESWNRMLAATPEEIMEWSVNVGDQVNDYVDVANYGGHPNRIVNDRIARDFRNSQPKWARTRAAVGERVTIIEGDYTQAPDIEVTWFIDPPYVDAGHRYRHGNTGIDYEALAEWALTRRGQTIVTEAGSADWLPFAHHKTQHSNLGLTGSHELVWYSHPEPTLLDLIS</sequence>
<name>A0A0F9E4Z7_9ZZZZ</name>